<evidence type="ECO:0000313" key="2">
    <source>
        <dbReference type="Proteomes" id="UP001150581"/>
    </source>
</evidence>
<gene>
    <name evidence="1" type="ORF">LPJ66_009260</name>
</gene>
<comment type="caution">
    <text evidence="1">The sequence shown here is derived from an EMBL/GenBank/DDBJ whole genome shotgun (WGS) entry which is preliminary data.</text>
</comment>
<proteinExistence type="predicted"/>
<keyword evidence="2" id="KW-1185">Reference proteome</keyword>
<organism evidence="1 2">
    <name type="scientific">Kickxella alabastrina</name>
    <dbReference type="NCBI Taxonomy" id="61397"/>
    <lineage>
        <taxon>Eukaryota</taxon>
        <taxon>Fungi</taxon>
        <taxon>Fungi incertae sedis</taxon>
        <taxon>Zoopagomycota</taxon>
        <taxon>Kickxellomycotina</taxon>
        <taxon>Kickxellomycetes</taxon>
        <taxon>Kickxellales</taxon>
        <taxon>Kickxellaceae</taxon>
        <taxon>Kickxella</taxon>
    </lineage>
</organism>
<protein>
    <submittedName>
        <fullName evidence="1">Uncharacterized protein</fullName>
    </submittedName>
</protein>
<evidence type="ECO:0000313" key="1">
    <source>
        <dbReference type="EMBL" id="KAJ1887156.1"/>
    </source>
</evidence>
<name>A0ACC1I7H8_9FUNG</name>
<reference evidence="1" key="1">
    <citation type="submission" date="2022-07" db="EMBL/GenBank/DDBJ databases">
        <title>Phylogenomic reconstructions and comparative analyses of Kickxellomycotina fungi.</title>
        <authorList>
            <person name="Reynolds N.K."/>
            <person name="Stajich J.E."/>
            <person name="Barry K."/>
            <person name="Grigoriev I.V."/>
            <person name="Crous P."/>
            <person name="Smith M.E."/>
        </authorList>
    </citation>
    <scope>NUCLEOTIDE SEQUENCE</scope>
    <source>
        <strain evidence="1">Benny 63K</strain>
    </source>
</reference>
<dbReference type="Proteomes" id="UP001150581">
    <property type="component" value="Unassembled WGS sequence"/>
</dbReference>
<accession>A0ACC1I7H8</accession>
<dbReference type="EMBL" id="JANBPG010002069">
    <property type="protein sequence ID" value="KAJ1887156.1"/>
    <property type="molecule type" value="Genomic_DNA"/>
</dbReference>
<sequence>MSEIISPLAIIEKPILPQVKKPQPPFYLGGFAACAANFFTHPLDLLKVRLQTTKGATSTTHVIRAIYQHQGILGFYNGISAAVLRQLTYSTARFGAYEAIKLELTKPDGTLPFYRMAASGILAGAIGGVCGTPADIVLVRLQNDGALPMDQRRNYKNAFDGIFRIAREDGVRG</sequence>
<feature type="non-terminal residue" evidence="1">
    <location>
        <position position="173"/>
    </location>
</feature>